<gene>
    <name evidence="1" type="ORF">TMUPMC115_1971</name>
</gene>
<dbReference type="GO" id="GO:0016746">
    <property type="term" value="F:acyltransferase activity"/>
    <property type="evidence" value="ECO:0007669"/>
    <property type="project" value="UniProtKB-KW"/>
</dbReference>
<name>A0A091C067_9ENTE</name>
<evidence type="ECO:0000313" key="1">
    <source>
        <dbReference type="EMBL" id="KFN90339.1"/>
    </source>
</evidence>
<dbReference type="EC" id="2.3.1.-" evidence="1"/>
<dbReference type="PATRIC" id="fig|1302649.3.peg.1973"/>
<dbReference type="AlphaFoldDB" id="A0A091C067"/>
<accession>A0A091C067</accession>
<dbReference type="Proteomes" id="UP000029380">
    <property type="component" value="Unassembled WGS sequence"/>
</dbReference>
<organism evidence="1 2">
    <name type="scientific">Tetragenococcus muriaticus PMC-11-5</name>
    <dbReference type="NCBI Taxonomy" id="1302649"/>
    <lineage>
        <taxon>Bacteria</taxon>
        <taxon>Bacillati</taxon>
        <taxon>Bacillota</taxon>
        <taxon>Bacilli</taxon>
        <taxon>Lactobacillales</taxon>
        <taxon>Enterococcaceae</taxon>
        <taxon>Tetragenococcus</taxon>
    </lineage>
</organism>
<dbReference type="Gene3D" id="3.40.47.10">
    <property type="match status" value="2"/>
</dbReference>
<proteinExistence type="predicted"/>
<keyword evidence="1" id="KW-0012">Acyltransferase</keyword>
<dbReference type="EMBL" id="JPVU01000215">
    <property type="protein sequence ID" value="KFN90339.1"/>
    <property type="molecule type" value="Genomic_DNA"/>
</dbReference>
<dbReference type="InterPro" id="IPR016039">
    <property type="entry name" value="Thiolase-like"/>
</dbReference>
<sequence>MRYNRIKTAADAQEKGYFAEEILPVELKDGLMEQDEGVRKNYLYGKT</sequence>
<comment type="caution">
    <text evidence="1">The sequence shown here is derived from an EMBL/GenBank/DDBJ whole genome shotgun (WGS) entry which is preliminary data.</text>
</comment>
<keyword evidence="1" id="KW-0808">Transferase</keyword>
<protein>
    <submittedName>
        <fullName evidence="1">Thiolase</fullName>
        <ecNumber evidence="1">2.3.1.-</ecNumber>
    </submittedName>
</protein>
<reference evidence="1 2" key="1">
    <citation type="submission" date="2014-08" db="EMBL/GenBank/DDBJ databases">
        <title>Genome sequence of Tetragenococcus muriaticus.</title>
        <authorList>
            <person name="Chuea-nongthon C."/>
            <person name="Rodtong S."/>
            <person name="Yongsawatdigul J."/>
            <person name="Steele J.L."/>
            <person name="Liu X.-y."/>
            <person name="Speers J."/>
            <person name="Glasner J.D."/>
            <person name="Neeno-Eckwall E.C."/>
        </authorList>
    </citation>
    <scope>NUCLEOTIDE SEQUENCE [LARGE SCALE GENOMIC DNA]</scope>
    <source>
        <strain evidence="1 2">PMC-11-5</strain>
    </source>
</reference>
<evidence type="ECO:0000313" key="2">
    <source>
        <dbReference type="Proteomes" id="UP000029380"/>
    </source>
</evidence>